<dbReference type="Gene3D" id="3.90.550.10">
    <property type="entry name" value="Spore Coat Polysaccharide Biosynthesis Protein SpsA, Chain A"/>
    <property type="match status" value="1"/>
</dbReference>
<organism evidence="3 4">
    <name type="scientific">Salinisphaera japonica YTM-1</name>
    <dbReference type="NCBI Taxonomy" id="1209778"/>
    <lineage>
        <taxon>Bacteria</taxon>
        <taxon>Pseudomonadati</taxon>
        <taxon>Pseudomonadota</taxon>
        <taxon>Gammaproteobacteria</taxon>
        <taxon>Salinisphaerales</taxon>
        <taxon>Salinisphaeraceae</taxon>
        <taxon>Salinisphaera</taxon>
    </lineage>
</organism>
<proteinExistence type="predicted"/>
<dbReference type="Pfam" id="PF00535">
    <property type="entry name" value="Glycos_transf_2"/>
    <property type="match status" value="1"/>
</dbReference>
<keyword evidence="1" id="KW-1133">Transmembrane helix</keyword>
<evidence type="ECO:0000313" key="4">
    <source>
        <dbReference type="Proteomes" id="UP000285310"/>
    </source>
</evidence>
<accession>A0A423PT56</accession>
<dbReference type="GO" id="GO:0016740">
    <property type="term" value="F:transferase activity"/>
    <property type="evidence" value="ECO:0007669"/>
    <property type="project" value="UniProtKB-KW"/>
</dbReference>
<feature type="transmembrane region" description="Helical" evidence="1">
    <location>
        <begin position="283"/>
        <end position="304"/>
    </location>
</feature>
<keyword evidence="1" id="KW-0472">Membrane</keyword>
<dbReference type="EMBL" id="AYKG01000019">
    <property type="protein sequence ID" value="ROO28783.1"/>
    <property type="molecule type" value="Genomic_DNA"/>
</dbReference>
<dbReference type="InParanoid" id="A0A423PT56"/>
<name>A0A423PT56_9GAMM</name>
<sequence length="375" mass="39038">MILAAWIALGLAGLYAGLTLINLALFRVPGAVSDGAPRRAVSLLIPARDEGARIGATLDAALASRDIELEIIVLDDDSSDDTPDQVSALAARDARVRLITGAPLPAGLNGKQHACAQLATAARHDTLVFIDADVHLAPDALARATAWLHGRGLGLASGFPSQPTDTWGETLLVPMIPVLLLGYLPLGLARLMPRAPSLAAGCGQLMLVTRAAYTAAGGHAAIATRMHDGLNLPANARRAGHATDLFNAAGLARCRMYDGFESAWRGFSKDATEGMATPPALPVWTLLLAGGHLWPFVVLIAALFTASIQALGVAAPAVVLLAVARIAVARATGQRALAVALHPAAVVATLALQWQALIAARRGRARTWRGRTYTP</sequence>
<feature type="domain" description="Glycosyltransferase 2-like" evidence="2">
    <location>
        <begin position="42"/>
        <end position="155"/>
    </location>
</feature>
<feature type="transmembrane region" description="Helical" evidence="1">
    <location>
        <begin position="311"/>
        <end position="328"/>
    </location>
</feature>
<gene>
    <name evidence="3" type="ORF">SAJA_07435</name>
</gene>
<reference evidence="3 4" key="1">
    <citation type="submission" date="2013-10" db="EMBL/GenBank/DDBJ databases">
        <title>Salinisphaera japonica YTM-1 Genome Sequencing.</title>
        <authorList>
            <person name="Lai Q."/>
            <person name="Li C."/>
            <person name="Shao Z."/>
        </authorList>
    </citation>
    <scope>NUCLEOTIDE SEQUENCE [LARGE SCALE GENOMIC DNA]</scope>
    <source>
        <strain evidence="3 4">YTM-1</strain>
    </source>
</reference>
<dbReference type="InterPro" id="IPR029044">
    <property type="entry name" value="Nucleotide-diphossugar_trans"/>
</dbReference>
<comment type="caution">
    <text evidence="3">The sequence shown here is derived from an EMBL/GenBank/DDBJ whole genome shotgun (WGS) entry which is preliminary data.</text>
</comment>
<evidence type="ECO:0000259" key="2">
    <source>
        <dbReference type="Pfam" id="PF00535"/>
    </source>
</evidence>
<evidence type="ECO:0000256" key="1">
    <source>
        <dbReference type="SAM" id="Phobius"/>
    </source>
</evidence>
<keyword evidence="4" id="KW-1185">Reference proteome</keyword>
<feature type="transmembrane region" description="Helical" evidence="1">
    <location>
        <begin position="340"/>
        <end position="360"/>
    </location>
</feature>
<dbReference type="RefSeq" id="WP_123658005.1">
    <property type="nucleotide sequence ID" value="NZ_AYKG01000019.1"/>
</dbReference>
<dbReference type="OrthoDB" id="9766971at2"/>
<dbReference type="PANTHER" id="PTHR43646:SF3">
    <property type="entry name" value="SLR1566 PROTEIN"/>
    <property type="match status" value="1"/>
</dbReference>
<keyword evidence="1" id="KW-0812">Transmembrane</keyword>
<keyword evidence="3" id="KW-0808">Transferase</keyword>
<dbReference type="InterPro" id="IPR001173">
    <property type="entry name" value="Glyco_trans_2-like"/>
</dbReference>
<dbReference type="SUPFAM" id="SSF53448">
    <property type="entry name" value="Nucleotide-diphospho-sugar transferases"/>
    <property type="match status" value="1"/>
</dbReference>
<dbReference type="PANTHER" id="PTHR43646">
    <property type="entry name" value="GLYCOSYLTRANSFERASE"/>
    <property type="match status" value="1"/>
</dbReference>
<evidence type="ECO:0000313" key="3">
    <source>
        <dbReference type="EMBL" id="ROO28783.1"/>
    </source>
</evidence>
<dbReference type="Proteomes" id="UP000285310">
    <property type="component" value="Unassembled WGS sequence"/>
</dbReference>
<dbReference type="AlphaFoldDB" id="A0A423PT56"/>
<protein>
    <submittedName>
        <fullName evidence="3">Glycosyl transferase</fullName>
    </submittedName>
</protein>